<dbReference type="PANTHER" id="PTHR30012:SF0">
    <property type="entry name" value="TYPE II SECRETION SYSTEM PROTEIN F-RELATED"/>
    <property type="match status" value="1"/>
</dbReference>
<dbReference type="Pfam" id="PF00482">
    <property type="entry name" value="T2SSF"/>
    <property type="match status" value="2"/>
</dbReference>
<dbReference type="KEGG" id="abae:CL176_03550"/>
<keyword evidence="4 7" id="KW-0812">Transmembrane</keyword>
<feature type="transmembrane region" description="Helical" evidence="7">
    <location>
        <begin position="175"/>
        <end position="199"/>
    </location>
</feature>
<keyword evidence="5 7" id="KW-1133">Transmembrane helix</keyword>
<keyword evidence="10" id="KW-1185">Reference proteome</keyword>
<feature type="domain" description="Type II secretion system protein GspF" evidence="8">
    <location>
        <begin position="30"/>
        <end position="149"/>
    </location>
</feature>
<dbReference type="PANTHER" id="PTHR30012">
    <property type="entry name" value="GENERAL SECRETION PATHWAY PROTEIN"/>
    <property type="match status" value="1"/>
</dbReference>
<sequence length="357" mass="41280">MAISTRKPIFTSSLFERQAKVLRPKDRSLFLKYLAELLTQGFSVQQALHFMALLLPQYAHLIDQMQAALEKGESFERALEPLGYSIHIVANLFYAQRQGRFLEALHQAADFLRKLQEYQQKFIKVLVYPAMMLVFLVALLFGMRSFLLPHIASFIQQDVYDSHLMVRMLVDFFSYLPQITLLLVGLSLVVLGLGNLYLFRLRPLKRYQLLVQIPFIQGWVRSYCSYQLAEAFGNFFLGGYSMQQTLDTLVRFPIEPLLADVGEILETGFKEGRPLVDLLAELDIFTQVFPLVIQQGELISQTAAKCQMYAQTVFRQLMEDIERKIQWVQPILFIFIAMLVLAMYLLIMLPMFTMEGL</sequence>
<evidence type="ECO:0000259" key="8">
    <source>
        <dbReference type="Pfam" id="PF00482"/>
    </source>
</evidence>
<dbReference type="InterPro" id="IPR047692">
    <property type="entry name" value="T4P_ComGB"/>
</dbReference>
<feature type="domain" description="Type II secretion system protein GspF" evidence="8">
    <location>
        <begin position="237"/>
        <end position="350"/>
    </location>
</feature>
<dbReference type="OrthoDB" id="2134211at2"/>
<evidence type="ECO:0000256" key="2">
    <source>
        <dbReference type="ARBA" id="ARBA00005745"/>
    </source>
</evidence>
<comment type="similarity">
    <text evidence="2">Belongs to the GSP F family.</text>
</comment>
<accession>A0A347WJC3</accession>
<dbReference type="InterPro" id="IPR042094">
    <property type="entry name" value="T2SS_GspF_sf"/>
</dbReference>
<reference evidence="9 10" key="1">
    <citation type="submission" date="2017-09" db="EMBL/GenBank/DDBJ databases">
        <title>Complete genome sequence of Oxytococcus suis strain ZY16052.</title>
        <authorList>
            <person name="Li F."/>
        </authorList>
    </citation>
    <scope>NUCLEOTIDE SEQUENCE [LARGE SCALE GENOMIC DNA]</scope>
    <source>
        <strain evidence="9 10">ZY16052</strain>
    </source>
</reference>
<protein>
    <recommendedName>
        <fullName evidence="8">Type II secretion system protein GspF domain-containing protein</fullName>
    </recommendedName>
</protein>
<comment type="subcellular location">
    <subcellularLocation>
        <location evidence="1">Cell membrane</location>
        <topology evidence="1">Multi-pass membrane protein</topology>
    </subcellularLocation>
</comment>
<dbReference type="InterPro" id="IPR018076">
    <property type="entry name" value="T2SS_GspF_dom"/>
</dbReference>
<evidence type="ECO:0000256" key="6">
    <source>
        <dbReference type="ARBA" id="ARBA00023136"/>
    </source>
</evidence>
<dbReference type="RefSeq" id="WP_118990094.1">
    <property type="nucleotide sequence ID" value="NZ_CP023434.1"/>
</dbReference>
<evidence type="ECO:0000256" key="5">
    <source>
        <dbReference type="ARBA" id="ARBA00022989"/>
    </source>
</evidence>
<dbReference type="InterPro" id="IPR003004">
    <property type="entry name" value="GspF/PilC"/>
</dbReference>
<dbReference type="AlphaFoldDB" id="A0A347WJC3"/>
<dbReference type="Proteomes" id="UP000263232">
    <property type="component" value="Chromosome"/>
</dbReference>
<name>A0A347WJC3_9LACT</name>
<evidence type="ECO:0000313" key="10">
    <source>
        <dbReference type="Proteomes" id="UP000263232"/>
    </source>
</evidence>
<feature type="transmembrane region" description="Helical" evidence="7">
    <location>
        <begin position="122"/>
        <end position="143"/>
    </location>
</feature>
<evidence type="ECO:0000313" key="9">
    <source>
        <dbReference type="EMBL" id="AXY25180.1"/>
    </source>
</evidence>
<feature type="transmembrane region" description="Helical" evidence="7">
    <location>
        <begin position="331"/>
        <end position="352"/>
    </location>
</feature>
<evidence type="ECO:0000256" key="1">
    <source>
        <dbReference type="ARBA" id="ARBA00004651"/>
    </source>
</evidence>
<evidence type="ECO:0000256" key="4">
    <source>
        <dbReference type="ARBA" id="ARBA00022692"/>
    </source>
</evidence>
<evidence type="ECO:0000256" key="7">
    <source>
        <dbReference type="SAM" id="Phobius"/>
    </source>
</evidence>
<keyword evidence="6 7" id="KW-0472">Membrane</keyword>
<dbReference type="GO" id="GO:0005886">
    <property type="term" value="C:plasma membrane"/>
    <property type="evidence" value="ECO:0007669"/>
    <property type="project" value="UniProtKB-SubCell"/>
</dbReference>
<proteinExistence type="inferred from homology"/>
<dbReference type="EMBL" id="CP023434">
    <property type="protein sequence ID" value="AXY25180.1"/>
    <property type="molecule type" value="Genomic_DNA"/>
</dbReference>
<evidence type="ECO:0000256" key="3">
    <source>
        <dbReference type="ARBA" id="ARBA00022475"/>
    </source>
</evidence>
<organism evidence="9 10">
    <name type="scientific">Suicoccus acidiformans</name>
    <dbReference type="NCBI Taxonomy" id="2036206"/>
    <lineage>
        <taxon>Bacteria</taxon>
        <taxon>Bacillati</taxon>
        <taxon>Bacillota</taxon>
        <taxon>Bacilli</taxon>
        <taxon>Lactobacillales</taxon>
        <taxon>Aerococcaceae</taxon>
        <taxon>Suicoccus</taxon>
    </lineage>
</organism>
<gene>
    <name evidence="9" type="ORF">CL176_03550</name>
</gene>
<dbReference type="Gene3D" id="1.20.81.30">
    <property type="entry name" value="Type II secretion system (T2SS), domain F"/>
    <property type="match status" value="1"/>
</dbReference>
<keyword evidence="3" id="KW-1003">Cell membrane</keyword>
<dbReference type="NCBIfam" id="NF041012">
    <property type="entry name" value="T4P_ComGB"/>
    <property type="match status" value="1"/>
</dbReference>
<dbReference type="PRINTS" id="PR00812">
    <property type="entry name" value="BCTERIALGSPF"/>
</dbReference>